<sequence length="74" mass="8033">MVEAVVSDRSTRSPHAAAIGRPRYTDVPRSHHAINGAQIGTALTRVNRGGHTTAAQIYTDDMDAVWPRHIGSTR</sequence>
<name>A0ABN8HXC5_9NEOP</name>
<gene>
    <name evidence="2" type="ORF">IPOD504_LOCUS2811</name>
</gene>
<evidence type="ECO:0000256" key="1">
    <source>
        <dbReference type="SAM" id="MobiDB-lite"/>
    </source>
</evidence>
<evidence type="ECO:0000313" key="3">
    <source>
        <dbReference type="Proteomes" id="UP000837857"/>
    </source>
</evidence>
<feature type="non-terminal residue" evidence="2">
    <location>
        <position position="74"/>
    </location>
</feature>
<dbReference type="Proteomes" id="UP000837857">
    <property type="component" value="Chromosome 12"/>
</dbReference>
<reference evidence="2" key="1">
    <citation type="submission" date="2022-03" db="EMBL/GenBank/DDBJ databases">
        <authorList>
            <person name="Martin H S."/>
        </authorList>
    </citation>
    <scope>NUCLEOTIDE SEQUENCE</scope>
</reference>
<protein>
    <submittedName>
        <fullName evidence="2">Uncharacterized protein</fullName>
    </submittedName>
</protein>
<dbReference type="EMBL" id="OW152824">
    <property type="protein sequence ID" value="CAH2040790.1"/>
    <property type="molecule type" value="Genomic_DNA"/>
</dbReference>
<evidence type="ECO:0000313" key="2">
    <source>
        <dbReference type="EMBL" id="CAH2040790.1"/>
    </source>
</evidence>
<feature type="region of interest" description="Disordered" evidence="1">
    <location>
        <begin position="1"/>
        <end position="28"/>
    </location>
</feature>
<organism evidence="2 3">
    <name type="scientific">Iphiclides podalirius</name>
    <name type="common">scarce swallowtail</name>
    <dbReference type="NCBI Taxonomy" id="110791"/>
    <lineage>
        <taxon>Eukaryota</taxon>
        <taxon>Metazoa</taxon>
        <taxon>Ecdysozoa</taxon>
        <taxon>Arthropoda</taxon>
        <taxon>Hexapoda</taxon>
        <taxon>Insecta</taxon>
        <taxon>Pterygota</taxon>
        <taxon>Neoptera</taxon>
        <taxon>Endopterygota</taxon>
        <taxon>Lepidoptera</taxon>
        <taxon>Glossata</taxon>
        <taxon>Ditrysia</taxon>
        <taxon>Papilionoidea</taxon>
        <taxon>Papilionidae</taxon>
        <taxon>Papilioninae</taxon>
        <taxon>Iphiclides</taxon>
    </lineage>
</organism>
<keyword evidence="3" id="KW-1185">Reference proteome</keyword>
<proteinExistence type="predicted"/>
<accession>A0ABN8HXC5</accession>